<proteinExistence type="inferred from homology"/>
<dbReference type="InterPro" id="IPR013249">
    <property type="entry name" value="RNA_pol_sigma70_r4_t2"/>
</dbReference>
<feature type="domain" description="RNA polymerase sigma factor 70 region 4 type 2" evidence="6">
    <location>
        <begin position="123"/>
        <end position="172"/>
    </location>
</feature>
<comment type="caution">
    <text evidence="7">The sequence shown here is derived from an EMBL/GenBank/DDBJ whole genome shotgun (WGS) entry which is preliminary data.</text>
</comment>
<keyword evidence="2" id="KW-0805">Transcription regulation</keyword>
<evidence type="ECO:0000259" key="6">
    <source>
        <dbReference type="Pfam" id="PF08281"/>
    </source>
</evidence>
<dbReference type="Gene3D" id="1.10.10.10">
    <property type="entry name" value="Winged helix-like DNA-binding domain superfamily/Winged helix DNA-binding domain"/>
    <property type="match status" value="1"/>
</dbReference>
<keyword evidence="4" id="KW-0238">DNA-binding</keyword>
<sequence>MSREPSPAIDPKQDIDDRAFQDFLRSQFGALVRFLQSRQVSEQDAQDMAQESLMRLTRYRGQPESALRTLSYRIALNLLCDSRRSRAGAGDPTHTSLDAGGYELPDDAVEPDQHAHHHQELARVRQAILRLPQHCRQIYLLNRIEGMSYSQISRHAGISVKAVEKQMSKALSLLRKELLASPGPETP</sequence>
<dbReference type="Proteomes" id="UP001566331">
    <property type="component" value="Unassembled WGS sequence"/>
</dbReference>
<dbReference type="Gene3D" id="1.10.1740.10">
    <property type="match status" value="1"/>
</dbReference>
<keyword evidence="8" id="KW-1185">Reference proteome</keyword>
<dbReference type="InterPro" id="IPR013324">
    <property type="entry name" value="RNA_pol_sigma_r3/r4-like"/>
</dbReference>
<dbReference type="PANTHER" id="PTHR43133">
    <property type="entry name" value="RNA POLYMERASE ECF-TYPE SIGMA FACTO"/>
    <property type="match status" value="1"/>
</dbReference>
<evidence type="ECO:0000313" key="8">
    <source>
        <dbReference type="Proteomes" id="UP001566331"/>
    </source>
</evidence>
<dbReference type="SUPFAM" id="SSF88659">
    <property type="entry name" value="Sigma3 and sigma4 domains of RNA polymerase sigma factors"/>
    <property type="match status" value="1"/>
</dbReference>
<gene>
    <name evidence="7" type="ORF">AB6713_09795</name>
</gene>
<comment type="similarity">
    <text evidence="1">Belongs to the sigma-70 factor family. ECF subfamily.</text>
</comment>
<accession>A0ABV4HRY3</accession>
<evidence type="ECO:0000256" key="2">
    <source>
        <dbReference type="ARBA" id="ARBA00023015"/>
    </source>
</evidence>
<evidence type="ECO:0000256" key="4">
    <source>
        <dbReference type="ARBA" id="ARBA00023125"/>
    </source>
</evidence>
<evidence type="ECO:0000256" key="1">
    <source>
        <dbReference type="ARBA" id="ARBA00010641"/>
    </source>
</evidence>
<protein>
    <submittedName>
        <fullName evidence="7">RNA polymerase sigma factor</fullName>
    </submittedName>
</protein>
<dbReference type="InterPro" id="IPR036388">
    <property type="entry name" value="WH-like_DNA-bd_sf"/>
</dbReference>
<dbReference type="InterPro" id="IPR013325">
    <property type="entry name" value="RNA_pol_sigma_r2"/>
</dbReference>
<dbReference type="InterPro" id="IPR014284">
    <property type="entry name" value="RNA_pol_sigma-70_dom"/>
</dbReference>
<dbReference type="InterPro" id="IPR039425">
    <property type="entry name" value="RNA_pol_sigma-70-like"/>
</dbReference>
<dbReference type="RefSeq" id="WP_370562372.1">
    <property type="nucleotide sequence ID" value="NZ_JBFWIB010000001.1"/>
</dbReference>
<organism evidence="7 8">
    <name type="scientific">Luteimonas salinilitoris</name>
    <dbReference type="NCBI Taxonomy" id="3237697"/>
    <lineage>
        <taxon>Bacteria</taxon>
        <taxon>Pseudomonadati</taxon>
        <taxon>Pseudomonadota</taxon>
        <taxon>Gammaproteobacteria</taxon>
        <taxon>Lysobacterales</taxon>
        <taxon>Lysobacteraceae</taxon>
        <taxon>Luteimonas</taxon>
    </lineage>
</organism>
<evidence type="ECO:0000256" key="3">
    <source>
        <dbReference type="ARBA" id="ARBA00023082"/>
    </source>
</evidence>
<reference evidence="7 8" key="1">
    <citation type="submission" date="2024-07" db="EMBL/GenBank/DDBJ databases">
        <title>Luteimonas salilacus sp. nov., isolated from the shore soil of Salt Lake in Tibet of China.</title>
        <authorList>
            <person name="Zhang X."/>
            <person name="Li A."/>
        </authorList>
    </citation>
    <scope>NUCLEOTIDE SEQUENCE [LARGE SCALE GENOMIC DNA]</scope>
    <source>
        <strain evidence="7 8">B3-2-R+30</strain>
    </source>
</reference>
<name>A0ABV4HRY3_9GAMM</name>
<evidence type="ECO:0000256" key="5">
    <source>
        <dbReference type="ARBA" id="ARBA00023163"/>
    </source>
</evidence>
<keyword evidence="5" id="KW-0804">Transcription</keyword>
<dbReference type="PANTHER" id="PTHR43133:SF8">
    <property type="entry name" value="RNA POLYMERASE SIGMA FACTOR HI_1459-RELATED"/>
    <property type="match status" value="1"/>
</dbReference>
<dbReference type="SUPFAM" id="SSF88946">
    <property type="entry name" value="Sigma2 domain of RNA polymerase sigma factors"/>
    <property type="match status" value="1"/>
</dbReference>
<dbReference type="Pfam" id="PF08281">
    <property type="entry name" value="Sigma70_r4_2"/>
    <property type="match status" value="1"/>
</dbReference>
<dbReference type="EMBL" id="JBFWIC010000011">
    <property type="protein sequence ID" value="MEZ0474903.1"/>
    <property type="molecule type" value="Genomic_DNA"/>
</dbReference>
<dbReference type="NCBIfam" id="TIGR02937">
    <property type="entry name" value="sigma70-ECF"/>
    <property type="match status" value="1"/>
</dbReference>
<keyword evidence="3" id="KW-0731">Sigma factor</keyword>
<evidence type="ECO:0000313" key="7">
    <source>
        <dbReference type="EMBL" id="MEZ0474903.1"/>
    </source>
</evidence>